<sequence length="210" mass="23549">MAGSATPQDAIPARKSGRVELQAPSHAWISWIILLAYLFVFAEGVAIFAGYYGPEILPRVSAAQFHLCSIYVVEVAIALGPGWCAMSPGWTCGELIAHHAPYTFAVMLCFALNQQHVWILPLCVVLLTPLNEGLFIINSLGAPGWVSKVRRAYGFLVIVLLIMSEIKTWMEVMHKHWVDNSLIMLMLDQCVFPAIYYHFNLNKVPRQHRL</sequence>
<accession>A0AA36HV99</accession>
<evidence type="ECO:0000256" key="1">
    <source>
        <dbReference type="SAM" id="Phobius"/>
    </source>
</evidence>
<protein>
    <submittedName>
        <fullName evidence="2">Uncharacterized protein</fullName>
    </submittedName>
</protein>
<keyword evidence="1" id="KW-1133">Transmembrane helix</keyword>
<keyword evidence="1" id="KW-0812">Transmembrane</keyword>
<organism evidence="2 3">
    <name type="scientific">Effrenium voratum</name>
    <dbReference type="NCBI Taxonomy" id="2562239"/>
    <lineage>
        <taxon>Eukaryota</taxon>
        <taxon>Sar</taxon>
        <taxon>Alveolata</taxon>
        <taxon>Dinophyceae</taxon>
        <taxon>Suessiales</taxon>
        <taxon>Symbiodiniaceae</taxon>
        <taxon>Effrenium</taxon>
    </lineage>
</organism>
<keyword evidence="1" id="KW-0472">Membrane</keyword>
<comment type="caution">
    <text evidence="2">The sequence shown here is derived from an EMBL/GenBank/DDBJ whole genome shotgun (WGS) entry which is preliminary data.</text>
</comment>
<dbReference type="EMBL" id="CAUJNA010000354">
    <property type="protein sequence ID" value="CAJ1375983.1"/>
    <property type="molecule type" value="Genomic_DNA"/>
</dbReference>
<evidence type="ECO:0000313" key="3">
    <source>
        <dbReference type="Proteomes" id="UP001178507"/>
    </source>
</evidence>
<dbReference type="Proteomes" id="UP001178507">
    <property type="component" value="Unassembled WGS sequence"/>
</dbReference>
<gene>
    <name evidence="2" type="ORF">EVOR1521_LOCUS5156</name>
</gene>
<feature type="transmembrane region" description="Helical" evidence="1">
    <location>
        <begin position="65"/>
        <end position="83"/>
    </location>
</feature>
<name>A0AA36HV99_9DINO</name>
<dbReference type="AlphaFoldDB" id="A0AA36HV99"/>
<feature type="transmembrane region" description="Helical" evidence="1">
    <location>
        <begin position="182"/>
        <end position="199"/>
    </location>
</feature>
<proteinExistence type="predicted"/>
<reference evidence="2" key="1">
    <citation type="submission" date="2023-08" db="EMBL/GenBank/DDBJ databases">
        <authorList>
            <person name="Chen Y."/>
            <person name="Shah S."/>
            <person name="Dougan E. K."/>
            <person name="Thang M."/>
            <person name="Chan C."/>
        </authorList>
    </citation>
    <scope>NUCLEOTIDE SEQUENCE</scope>
</reference>
<feature type="transmembrane region" description="Helical" evidence="1">
    <location>
        <begin position="119"/>
        <end position="140"/>
    </location>
</feature>
<feature type="transmembrane region" description="Helical" evidence="1">
    <location>
        <begin position="152"/>
        <end position="170"/>
    </location>
</feature>
<feature type="transmembrane region" description="Helical" evidence="1">
    <location>
        <begin position="28"/>
        <end position="53"/>
    </location>
</feature>
<keyword evidence="3" id="KW-1185">Reference proteome</keyword>
<evidence type="ECO:0000313" key="2">
    <source>
        <dbReference type="EMBL" id="CAJ1375983.1"/>
    </source>
</evidence>